<evidence type="ECO:0000313" key="4">
    <source>
        <dbReference type="Proteomes" id="UP000198656"/>
    </source>
</evidence>
<dbReference type="InterPro" id="IPR036388">
    <property type="entry name" value="WH-like_DNA-bd_sf"/>
</dbReference>
<keyword evidence="3" id="KW-0255">Endonuclease</keyword>
<dbReference type="OrthoDB" id="5291587at2"/>
<keyword evidence="4" id="KW-1185">Reference proteome</keyword>
<evidence type="ECO:0000259" key="2">
    <source>
        <dbReference type="Pfam" id="PF08722"/>
    </source>
</evidence>
<feature type="domain" description="TnsA endonuclease C-terminal" evidence="1">
    <location>
        <begin position="174"/>
        <end position="252"/>
    </location>
</feature>
<protein>
    <submittedName>
        <fullName evidence="3">TnsA endonuclease C terminal</fullName>
    </submittedName>
</protein>
<dbReference type="GO" id="GO:0004519">
    <property type="term" value="F:endonuclease activity"/>
    <property type="evidence" value="ECO:0007669"/>
    <property type="project" value="UniProtKB-KW"/>
</dbReference>
<dbReference type="InterPro" id="IPR014832">
    <property type="entry name" value="TnsA_C"/>
</dbReference>
<keyword evidence="3" id="KW-0378">Hydrolase</keyword>
<feature type="domain" description="TnsA endonuclease N-terminal" evidence="2">
    <location>
        <begin position="76"/>
        <end position="168"/>
    </location>
</feature>
<dbReference type="InterPro" id="IPR011335">
    <property type="entry name" value="Restrct_endonuc-II-like"/>
</dbReference>
<dbReference type="STRING" id="1121419.SAMN05443529_14116"/>
<gene>
    <name evidence="3" type="ORF">SAMN05443529_14116</name>
</gene>
<dbReference type="Pfam" id="PF08722">
    <property type="entry name" value="Tn7_TnsA-like_N"/>
    <property type="match status" value="1"/>
</dbReference>
<dbReference type="InterPro" id="IPR014833">
    <property type="entry name" value="TnsA_N"/>
</dbReference>
<keyword evidence="3" id="KW-0540">Nuclease</keyword>
<dbReference type="SUPFAM" id="SSF52980">
    <property type="entry name" value="Restriction endonuclease-like"/>
    <property type="match status" value="1"/>
</dbReference>
<dbReference type="CDD" id="cd22362">
    <property type="entry name" value="TnsA_endonuclease-like"/>
    <property type="match status" value="1"/>
</dbReference>
<organism evidence="3 4">
    <name type="scientific">Desulfosporosinus hippei DSM 8344</name>
    <dbReference type="NCBI Taxonomy" id="1121419"/>
    <lineage>
        <taxon>Bacteria</taxon>
        <taxon>Bacillati</taxon>
        <taxon>Bacillota</taxon>
        <taxon>Clostridia</taxon>
        <taxon>Eubacteriales</taxon>
        <taxon>Desulfitobacteriaceae</taxon>
        <taxon>Desulfosporosinus</taxon>
    </lineage>
</organism>
<accession>A0A1G8KUG8</accession>
<dbReference type="Proteomes" id="UP000198656">
    <property type="component" value="Unassembled WGS sequence"/>
</dbReference>
<dbReference type="Gene3D" id="3.40.1350.10">
    <property type="match status" value="1"/>
</dbReference>
<proteinExistence type="predicted"/>
<dbReference type="RefSeq" id="WP_092335694.1">
    <property type="nucleotide sequence ID" value="NZ_FNCP01000041.1"/>
</dbReference>
<evidence type="ECO:0000313" key="3">
    <source>
        <dbReference type="EMBL" id="SDI47061.1"/>
    </source>
</evidence>
<dbReference type="GO" id="GO:0003676">
    <property type="term" value="F:nucleic acid binding"/>
    <property type="evidence" value="ECO:0007669"/>
    <property type="project" value="InterPro"/>
</dbReference>
<reference evidence="4" key="1">
    <citation type="submission" date="2016-10" db="EMBL/GenBank/DDBJ databases">
        <authorList>
            <person name="Varghese N."/>
            <person name="Submissions S."/>
        </authorList>
    </citation>
    <scope>NUCLEOTIDE SEQUENCE [LARGE SCALE GENOMIC DNA]</scope>
    <source>
        <strain evidence="4">DSM 8344</strain>
    </source>
</reference>
<dbReference type="InterPro" id="IPR011856">
    <property type="entry name" value="tRNA_endonuc-like_dom_sf"/>
</dbReference>
<dbReference type="Pfam" id="PF08721">
    <property type="entry name" value="Tn7_Tnp_TnsA_C"/>
    <property type="match status" value="1"/>
</dbReference>
<dbReference type="EMBL" id="FNCP01000041">
    <property type="protein sequence ID" value="SDI47061.1"/>
    <property type="molecule type" value="Genomic_DNA"/>
</dbReference>
<dbReference type="AlphaFoldDB" id="A0A1G8KUG8"/>
<evidence type="ECO:0000259" key="1">
    <source>
        <dbReference type="Pfam" id="PF08721"/>
    </source>
</evidence>
<name>A0A1G8KUG8_9FIRM</name>
<sequence length="275" mass="32255">MSGKNRTTPKRKIEELIKKGWGQGEGLTYHPWLEIQGVPSKGVRTREKGWKTGRVHHVMSRIELMYLYLLEWSRIVFDIREQYPLLPQERTWEIAEELGIEHPKDPYSHENIVMTTDFMLTINRGNGRELCARTVKPVVNLGKRELEKFRIEQRYYQEQGIDWELVTDQVLPLTLSRNIDSLHDDYYLEKHGGLDQKTLDIVAPRILKAYQDSSLSLSNEALKLDKDFGFEVGTCLFITKHLLARKIWLTDMGKEINYNHRIRLELGQQSYRSVG</sequence>
<dbReference type="Gene3D" id="1.10.10.10">
    <property type="entry name" value="Winged helix-like DNA-binding domain superfamily/Winged helix DNA-binding domain"/>
    <property type="match status" value="1"/>
</dbReference>